<gene>
    <name evidence="1" type="ORF">YBY_02430</name>
</gene>
<dbReference type="AlphaFoldDB" id="A0A455W769"/>
<name>A0A455W769_MARNT</name>
<proteinExistence type="predicted"/>
<sequence>MSKVRFDRNLESARESEEPKKNNIFIRMDGMRWGMWVRAGIYVFLISPSE</sequence>
<dbReference type="EMBL" id="AP019537">
    <property type="protein sequence ID" value="BBJ02395.1"/>
    <property type="molecule type" value="Genomic_DNA"/>
</dbReference>
<organism evidence="1">
    <name type="scientific">Marinobacter nauticus</name>
    <name type="common">Marinobacter hydrocarbonoclasticus</name>
    <name type="synonym">Marinobacter aquaeolei</name>
    <dbReference type="NCBI Taxonomy" id="2743"/>
    <lineage>
        <taxon>Bacteria</taxon>
        <taxon>Pseudomonadati</taxon>
        <taxon>Pseudomonadota</taxon>
        <taxon>Gammaproteobacteria</taxon>
        <taxon>Pseudomonadales</taxon>
        <taxon>Marinobacteraceae</taxon>
        <taxon>Marinobacter</taxon>
    </lineage>
</organism>
<accession>A0A455W769</accession>
<evidence type="ECO:0000313" key="1">
    <source>
        <dbReference type="EMBL" id="BBJ02395.1"/>
    </source>
</evidence>
<protein>
    <submittedName>
        <fullName evidence="1">Uncharacterized protein</fullName>
    </submittedName>
</protein>
<reference evidence="1" key="1">
    <citation type="submission" date="2019-03" db="EMBL/GenBank/DDBJ databases">
        <title>Whole genome analysis of nitrate-reducing bacteria Marinobacter hydrocarbonoclasticus YB03.</title>
        <authorList>
            <person name="Azam A.H."/>
            <person name="Yuk S.R."/>
            <person name="Kamarisima K."/>
            <person name="Miyanaga K."/>
            <person name="Tanji Y."/>
        </authorList>
    </citation>
    <scope>NUCLEOTIDE SEQUENCE</scope>
    <source>
        <strain evidence="1">YB03</strain>
    </source>
</reference>